<protein>
    <submittedName>
        <fullName evidence="2">Aste57867_19888 protein</fullName>
    </submittedName>
</protein>
<organism evidence="2 3">
    <name type="scientific">Aphanomyces stellatus</name>
    <dbReference type="NCBI Taxonomy" id="120398"/>
    <lineage>
        <taxon>Eukaryota</taxon>
        <taxon>Sar</taxon>
        <taxon>Stramenopiles</taxon>
        <taxon>Oomycota</taxon>
        <taxon>Saprolegniomycetes</taxon>
        <taxon>Saprolegniales</taxon>
        <taxon>Verrucalvaceae</taxon>
        <taxon>Aphanomyces</taxon>
    </lineage>
</organism>
<sequence length="180" mass="19482">MTPLCCFKRCSRAAMAGKPHCEAHKKKRLCSSPGCQSMVNKHSLCVRHGARKGQCSVSGCGSLQRRVGDRCYKHATPSPLSSPAIEPAHTTACTRHHSRNEAMVVYGASMANETPLSLGLDVDWDSVVINEEFQGSDDYFDGGDIDLLDDEDILKCLLSIPACSNDSNVTGTIEIPIMVL</sequence>
<evidence type="ECO:0000313" key="2">
    <source>
        <dbReference type="EMBL" id="VFT96586.1"/>
    </source>
</evidence>
<dbReference type="AlphaFoldDB" id="A0A485LDJ5"/>
<reference evidence="2 3" key="1">
    <citation type="submission" date="2019-03" db="EMBL/GenBank/DDBJ databases">
        <authorList>
            <person name="Gaulin E."/>
            <person name="Dumas B."/>
        </authorList>
    </citation>
    <scope>NUCLEOTIDE SEQUENCE [LARGE SCALE GENOMIC DNA]</scope>
    <source>
        <strain evidence="2">CBS 568.67</strain>
    </source>
</reference>
<accession>A0A485LDJ5</accession>
<proteinExistence type="predicted"/>
<reference evidence="1" key="2">
    <citation type="submission" date="2019-06" db="EMBL/GenBank/DDBJ databases">
        <title>Genomics analysis of Aphanomyces spp. identifies a new class of oomycete effector associated with host adaptation.</title>
        <authorList>
            <person name="Gaulin E."/>
        </authorList>
    </citation>
    <scope>NUCLEOTIDE SEQUENCE</scope>
    <source>
        <strain evidence="1">CBS 578.67</strain>
    </source>
</reference>
<evidence type="ECO:0000313" key="1">
    <source>
        <dbReference type="EMBL" id="KAF0688487.1"/>
    </source>
</evidence>
<gene>
    <name evidence="2" type="primary">Aste57867_19888</name>
    <name evidence="1" type="ORF">As57867_019822</name>
    <name evidence="2" type="ORF">ASTE57867_19888</name>
</gene>
<evidence type="ECO:0000313" key="3">
    <source>
        <dbReference type="Proteomes" id="UP000332933"/>
    </source>
</evidence>
<keyword evidence="3" id="KW-1185">Reference proteome</keyword>
<dbReference type="Proteomes" id="UP000332933">
    <property type="component" value="Unassembled WGS sequence"/>
</dbReference>
<dbReference type="EMBL" id="CAADRA010006743">
    <property type="protein sequence ID" value="VFT96586.1"/>
    <property type="molecule type" value="Genomic_DNA"/>
</dbReference>
<dbReference type="EMBL" id="VJMH01006720">
    <property type="protein sequence ID" value="KAF0688487.1"/>
    <property type="molecule type" value="Genomic_DNA"/>
</dbReference>
<name>A0A485LDJ5_9STRA</name>